<organism evidence="1">
    <name type="scientific">marine sediment metagenome</name>
    <dbReference type="NCBI Taxonomy" id="412755"/>
    <lineage>
        <taxon>unclassified sequences</taxon>
        <taxon>metagenomes</taxon>
        <taxon>ecological metagenomes</taxon>
    </lineage>
</organism>
<dbReference type="EMBL" id="LAZR01029519">
    <property type="protein sequence ID" value="KKL59343.1"/>
    <property type="molecule type" value="Genomic_DNA"/>
</dbReference>
<comment type="caution">
    <text evidence="1">The sequence shown here is derived from an EMBL/GenBank/DDBJ whole genome shotgun (WGS) entry which is preliminary data.</text>
</comment>
<gene>
    <name evidence="1" type="ORF">LCGC14_2216320</name>
</gene>
<evidence type="ECO:0000313" key="1">
    <source>
        <dbReference type="EMBL" id="KKL59343.1"/>
    </source>
</evidence>
<sequence length="73" mass="8257">MPRLEVRKYPLQCKLPINDDGDFFRLAFSGELCLEQAVTYLRVNTMRGEHVFAGPVCAPCGEKYKVQGNLPPK</sequence>
<reference evidence="1" key="1">
    <citation type="journal article" date="2015" name="Nature">
        <title>Complex archaea that bridge the gap between prokaryotes and eukaryotes.</title>
        <authorList>
            <person name="Spang A."/>
            <person name="Saw J.H."/>
            <person name="Jorgensen S.L."/>
            <person name="Zaremba-Niedzwiedzka K."/>
            <person name="Martijn J."/>
            <person name="Lind A.E."/>
            <person name="van Eijk R."/>
            <person name="Schleper C."/>
            <person name="Guy L."/>
            <person name="Ettema T.J."/>
        </authorList>
    </citation>
    <scope>NUCLEOTIDE SEQUENCE</scope>
</reference>
<accession>A0A0F9DCA5</accession>
<protein>
    <submittedName>
        <fullName evidence="1">Uncharacterized protein</fullName>
    </submittedName>
</protein>
<proteinExistence type="predicted"/>
<name>A0A0F9DCA5_9ZZZZ</name>
<dbReference type="AlphaFoldDB" id="A0A0F9DCA5"/>